<gene>
    <name evidence="3" type="ORF">BECKSD772D_GA0070982_10465</name>
    <name evidence="2" type="ORF">BECKSD772E_GA0070983_10202</name>
    <name evidence="1" type="ORF">BECKSD772F_GA0070984_10212</name>
</gene>
<accession>A0A450YMP7</accession>
<organism evidence="2">
    <name type="scientific">Candidatus Kentrum sp. SD</name>
    <dbReference type="NCBI Taxonomy" id="2126332"/>
    <lineage>
        <taxon>Bacteria</taxon>
        <taxon>Pseudomonadati</taxon>
        <taxon>Pseudomonadota</taxon>
        <taxon>Gammaproteobacteria</taxon>
        <taxon>Candidatus Kentrum</taxon>
    </lineage>
</organism>
<dbReference type="AlphaFoldDB" id="A0A450YMP7"/>
<dbReference type="EMBL" id="CAADFU010000020">
    <property type="protein sequence ID" value="VFK42817.1"/>
    <property type="molecule type" value="Genomic_DNA"/>
</dbReference>
<name>A0A450YMP7_9GAMM</name>
<dbReference type="EMBL" id="CAADFR010000021">
    <property type="protein sequence ID" value="VFK38073.1"/>
    <property type="molecule type" value="Genomic_DNA"/>
</dbReference>
<reference evidence="2" key="1">
    <citation type="submission" date="2019-02" db="EMBL/GenBank/DDBJ databases">
        <authorList>
            <person name="Gruber-Vodicka R. H."/>
            <person name="Seah K. B. B."/>
        </authorList>
    </citation>
    <scope>NUCLEOTIDE SEQUENCE</scope>
    <source>
        <strain evidence="3">BECK_S127</strain>
        <strain evidence="2">BECK_S1320</strain>
        <strain evidence="1">BECK_S1321</strain>
    </source>
</reference>
<evidence type="ECO:0000313" key="2">
    <source>
        <dbReference type="EMBL" id="VFK42817.1"/>
    </source>
</evidence>
<evidence type="ECO:0000313" key="1">
    <source>
        <dbReference type="EMBL" id="VFK38073.1"/>
    </source>
</evidence>
<proteinExistence type="predicted"/>
<sequence length="73" mass="8298">MGDVIRGAVLAECRFSGVEHHIETKPRMGEIRLETEAISQWFDKNQQGKAVLNARMHILNEFGPPAERTQPVR</sequence>
<protein>
    <submittedName>
        <fullName evidence="2">Uncharacterized protein</fullName>
    </submittedName>
</protein>
<dbReference type="EMBL" id="CAADHB010000046">
    <property type="protein sequence ID" value="VFK79352.1"/>
    <property type="molecule type" value="Genomic_DNA"/>
</dbReference>
<evidence type="ECO:0000313" key="3">
    <source>
        <dbReference type="EMBL" id="VFK79352.1"/>
    </source>
</evidence>